<feature type="region of interest" description="Disordered" evidence="2">
    <location>
        <begin position="621"/>
        <end position="693"/>
    </location>
</feature>
<dbReference type="Proteomes" id="UP001610446">
    <property type="component" value="Unassembled WGS sequence"/>
</dbReference>
<keyword evidence="1" id="KW-0539">Nucleus</keyword>
<dbReference type="InterPro" id="IPR007219">
    <property type="entry name" value="XnlR_reg_dom"/>
</dbReference>
<dbReference type="PANTHER" id="PTHR46910:SF5">
    <property type="entry name" value="ZN(II)2CYS6 TRANSCRIPTION FACTOR (EUROFUNG)"/>
    <property type="match status" value="1"/>
</dbReference>
<dbReference type="PANTHER" id="PTHR46910">
    <property type="entry name" value="TRANSCRIPTION FACTOR PDR1"/>
    <property type="match status" value="1"/>
</dbReference>
<evidence type="ECO:0000259" key="3">
    <source>
        <dbReference type="SMART" id="SM00906"/>
    </source>
</evidence>
<protein>
    <recommendedName>
        <fullName evidence="3">Xylanolytic transcriptional activator regulatory domain-containing protein</fullName>
    </recommendedName>
</protein>
<feature type="compositionally biased region" description="Polar residues" evidence="2">
    <location>
        <begin position="661"/>
        <end position="689"/>
    </location>
</feature>
<organism evidence="4 5">
    <name type="scientific">Aspergillus pseudoustus</name>
    <dbReference type="NCBI Taxonomy" id="1810923"/>
    <lineage>
        <taxon>Eukaryota</taxon>
        <taxon>Fungi</taxon>
        <taxon>Dikarya</taxon>
        <taxon>Ascomycota</taxon>
        <taxon>Pezizomycotina</taxon>
        <taxon>Eurotiomycetes</taxon>
        <taxon>Eurotiomycetidae</taxon>
        <taxon>Eurotiales</taxon>
        <taxon>Aspergillaceae</taxon>
        <taxon>Aspergillus</taxon>
        <taxon>Aspergillus subgen. Nidulantes</taxon>
    </lineage>
</organism>
<comment type="caution">
    <text evidence="4">The sequence shown here is derived from an EMBL/GenBank/DDBJ whole genome shotgun (WGS) entry which is preliminary data.</text>
</comment>
<proteinExistence type="predicted"/>
<dbReference type="CDD" id="cd12148">
    <property type="entry name" value="fungal_TF_MHR"/>
    <property type="match status" value="1"/>
</dbReference>
<feature type="domain" description="Xylanolytic transcriptional activator regulatory" evidence="3">
    <location>
        <begin position="337"/>
        <end position="406"/>
    </location>
</feature>
<evidence type="ECO:0000256" key="1">
    <source>
        <dbReference type="ARBA" id="ARBA00023242"/>
    </source>
</evidence>
<keyword evidence="5" id="KW-1185">Reference proteome</keyword>
<evidence type="ECO:0000313" key="4">
    <source>
        <dbReference type="EMBL" id="KAL2857057.1"/>
    </source>
</evidence>
<dbReference type="InterPro" id="IPR050987">
    <property type="entry name" value="AtrR-like"/>
</dbReference>
<name>A0ABR4KYA3_9EURO</name>
<evidence type="ECO:0000256" key="2">
    <source>
        <dbReference type="SAM" id="MobiDB-lite"/>
    </source>
</evidence>
<accession>A0ABR4KYA3</accession>
<feature type="compositionally biased region" description="Polar residues" evidence="2">
    <location>
        <begin position="621"/>
        <end position="630"/>
    </location>
</feature>
<sequence>MPPEHSADPYRRLPACDLCHFRKVRYNYCLDFLSVYSQFYNRLNAIASGNAETASKPKFLASARANGVPDALGAGPADRHYICREAALNPYMDRLSPRSKASTAAAPLTPLEPRNSMHLVPRHTACLITLSSATAPGHPTPISPACVDTSSSLIRQELASHTQLSADRVSVLESALELVGSFAPAMQNVEDAHDHQQSTVSDTFTPDAVPPELFYMLLHHQGASTGECLLHWPDHIPFPTLKHMCATLSNRAVNSQVALRCSLSVLYKATVFVSRWLRSGAPAGMTESLGRSREEYIVASLRCLEAIDFTQPPSLSLLQAILSGASLVQLLGEPSRSWYLTGVACRMLVALGYHQLSQTYLESDEAYEIRHCVHWCYYMDKPLSMLLVRPSSLPRLRCQPSNLVREDASNPLSLKVKVLSRLAHVQDRYLDILFQTQQSDGNDLPGVVDSFRMELSSISADIVKYRTLHASTPVWESEWDAVDFTFFSIATTVLRLNSLVLHDNTYQEECVGYARNALSSMQACHRHLSGTFTVSTDSLIWTVLLYPLTPFFVLFCNVVASSNVADLHLLKETTLTISNVPDQRTFGSNLQHLLSRLIALCSGLHDLQDRDRQIPSAANGLQSLQSTSEAHSPASHFPQGHAATEGINYNSGSVRKLPENDQGTSNNTPIDEQQLQQQPVTNPTVSGDGSDQGKDGCVWDDELFWELFNIQPSVEWFDVNYYNTMER</sequence>
<dbReference type="SMART" id="SM00906">
    <property type="entry name" value="Fungal_trans"/>
    <property type="match status" value="1"/>
</dbReference>
<dbReference type="Pfam" id="PF04082">
    <property type="entry name" value="Fungal_trans"/>
    <property type="match status" value="1"/>
</dbReference>
<evidence type="ECO:0000313" key="5">
    <source>
        <dbReference type="Proteomes" id="UP001610446"/>
    </source>
</evidence>
<dbReference type="EMBL" id="JBFXLU010000005">
    <property type="protein sequence ID" value="KAL2857057.1"/>
    <property type="molecule type" value="Genomic_DNA"/>
</dbReference>
<gene>
    <name evidence="4" type="ORF">BJY01DRAFT_242460</name>
</gene>
<reference evidence="4 5" key="1">
    <citation type="submission" date="2024-07" db="EMBL/GenBank/DDBJ databases">
        <title>Section-level genome sequencing and comparative genomics of Aspergillus sections Usti and Cavernicolus.</title>
        <authorList>
            <consortium name="Lawrence Berkeley National Laboratory"/>
            <person name="Nybo J.L."/>
            <person name="Vesth T.C."/>
            <person name="Theobald S."/>
            <person name="Frisvad J.C."/>
            <person name="Larsen T.O."/>
            <person name="Kjaerboelling I."/>
            <person name="Rothschild-Mancinelli K."/>
            <person name="Lyhne E.K."/>
            <person name="Kogle M.E."/>
            <person name="Barry K."/>
            <person name="Clum A."/>
            <person name="Na H."/>
            <person name="Ledsgaard L."/>
            <person name="Lin J."/>
            <person name="Lipzen A."/>
            <person name="Kuo A."/>
            <person name="Riley R."/>
            <person name="Mondo S."/>
            <person name="Labutti K."/>
            <person name="Haridas S."/>
            <person name="Pangalinan J."/>
            <person name="Salamov A.A."/>
            <person name="Simmons B.A."/>
            <person name="Magnuson J.K."/>
            <person name="Chen J."/>
            <person name="Drula E."/>
            <person name="Henrissat B."/>
            <person name="Wiebenga A."/>
            <person name="Lubbers R.J."/>
            <person name="Gomes A.C."/>
            <person name="Makela M.R."/>
            <person name="Stajich J."/>
            <person name="Grigoriev I.V."/>
            <person name="Mortensen U.H."/>
            <person name="De Vries R.P."/>
            <person name="Baker S.E."/>
            <person name="Andersen M.R."/>
        </authorList>
    </citation>
    <scope>NUCLEOTIDE SEQUENCE [LARGE SCALE GENOMIC DNA]</scope>
    <source>
        <strain evidence="4 5">CBS 123904</strain>
    </source>
</reference>